<keyword evidence="1" id="KW-1015">Disulfide bond</keyword>
<reference evidence="4 5" key="1">
    <citation type="submission" date="2021-06" db="EMBL/GenBank/DDBJ databases">
        <title>A haploid diamondback moth (Plutella xylostella L.) genome assembly resolves 31 chromosomes and identifies a diamide resistance mutation.</title>
        <authorList>
            <person name="Ward C.M."/>
            <person name="Perry K.D."/>
            <person name="Baker G."/>
            <person name="Powis K."/>
            <person name="Heckel D.G."/>
            <person name="Baxter S.W."/>
        </authorList>
    </citation>
    <scope>NUCLEOTIDE SEQUENCE [LARGE SCALE GENOMIC DNA]</scope>
    <source>
        <strain evidence="4 5">LV</strain>
        <tissue evidence="4">Single pupa</tissue>
    </source>
</reference>
<dbReference type="InterPro" id="IPR036055">
    <property type="entry name" value="LDL_receptor-like_sf"/>
</dbReference>
<dbReference type="InterPro" id="IPR039794">
    <property type="entry name" value="Gtb1-like"/>
</dbReference>
<feature type="domain" description="Glucosidase II beta subunit N-terminal" evidence="3">
    <location>
        <begin position="48"/>
        <end position="145"/>
    </location>
</feature>
<dbReference type="EMBL" id="JAHIBW010000006">
    <property type="protein sequence ID" value="KAG7310154.1"/>
    <property type="molecule type" value="Genomic_DNA"/>
</dbReference>
<name>A0ABQ7QYS4_PLUXY</name>
<dbReference type="PANTHER" id="PTHR12630:SF1">
    <property type="entry name" value="GLUCOSIDASE 2 SUBUNIT BETA"/>
    <property type="match status" value="1"/>
</dbReference>
<keyword evidence="2" id="KW-0812">Transmembrane</keyword>
<gene>
    <name evidence="4" type="ORF">JYU34_004707</name>
</gene>
<comment type="caution">
    <text evidence="4">The sequence shown here is derived from an EMBL/GenBank/DDBJ whole genome shotgun (WGS) entry which is preliminary data.</text>
</comment>
<accession>A0ABQ7QYS4</accession>
<protein>
    <recommendedName>
        <fullName evidence="3">Glucosidase II beta subunit N-terminal domain-containing protein</fullName>
    </recommendedName>
</protein>
<evidence type="ECO:0000259" key="3">
    <source>
        <dbReference type="Pfam" id="PF12999"/>
    </source>
</evidence>
<evidence type="ECO:0000313" key="5">
    <source>
        <dbReference type="Proteomes" id="UP000823941"/>
    </source>
</evidence>
<dbReference type="Proteomes" id="UP000823941">
    <property type="component" value="Chromosome 6"/>
</dbReference>
<keyword evidence="5" id="KW-1185">Reference proteome</keyword>
<proteinExistence type="predicted"/>
<organism evidence="4 5">
    <name type="scientific">Plutella xylostella</name>
    <name type="common">Diamondback moth</name>
    <name type="synonym">Plutella maculipennis</name>
    <dbReference type="NCBI Taxonomy" id="51655"/>
    <lineage>
        <taxon>Eukaryota</taxon>
        <taxon>Metazoa</taxon>
        <taxon>Ecdysozoa</taxon>
        <taxon>Arthropoda</taxon>
        <taxon>Hexapoda</taxon>
        <taxon>Insecta</taxon>
        <taxon>Pterygota</taxon>
        <taxon>Neoptera</taxon>
        <taxon>Endopterygota</taxon>
        <taxon>Lepidoptera</taxon>
        <taxon>Glossata</taxon>
        <taxon>Ditrysia</taxon>
        <taxon>Yponomeutoidea</taxon>
        <taxon>Plutellidae</taxon>
        <taxon>Plutella</taxon>
    </lineage>
</organism>
<dbReference type="PANTHER" id="PTHR12630">
    <property type="entry name" value="N-LINKED OLIGOSACCHARIDE PROCESSING"/>
    <property type="match status" value="1"/>
</dbReference>
<feature type="transmembrane region" description="Helical" evidence="2">
    <location>
        <begin position="7"/>
        <end position="26"/>
    </location>
</feature>
<dbReference type="Pfam" id="PF12999">
    <property type="entry name" value="PRKCSH-like"/>
    <property type="match status" value="1"/>
</dbReference>
<dbReference type="InterPro" id="IPR028146">
    <property type="entry name" value="PRKCSH_N"/>
</dbReference>
<sequence>MKKKSCLLITRIVVILFIAYQIYFFISLSAEKNGKEVVLPDNDIRETHNVIKGIKDVDIAEAYRADNKYQFKCINSDQHIPYESVNDDYCDCEDGTDEPSTNACSNGVFHCSYPHPHRDLPTSIPSSMVNDGICDCCDGSDEWLDSQKKVLTQGSAQLRRHYATKCPNLCSSSSNK</sequence>
<evidence type="ECO:0000256" key="1">
    <source>
        <dbReference type="ARBA" id="ARBA00023157"/>
    </source>
</evidence>
<keyword evidence="2" id="KW-0472">Membrane</keyword>
<dbReference type="Gene3D" id="4.10.400.10">
    <property type="entry name" value="Low-density Lipoprotein Receptor"/>
    <property type="match status" value="1"/>
</dbReference>
<keyword evidence="2" id="KW-1133">Transmembrane helix</keyword>
<evidence type="ECO:0000313" key="4">
    <source>
        <dbReference type="EMBL" id="KAG7310154.1"/>
    </source>
</evidence>
<evidence type="ECO:0000256" key="2">
    <source>
        <dbReference type="SAM" id="Phobius"/>
    </source>
</evidence>